<keyword evidence="2" id="KW-1185">Reference proteome</keyword>
<protein>
    <submittedName>
        <fullName evidence="1">Uncharacterized protein</fullName>
    </submittedName>
</protein>
<dbReference type="KEGG" id="psoj:PHYSODRAFT_483182"/>
<dbReference type="EMBL" id="JH159152">
    <property type="protein sequence ID" value="EGZ24506.1"/>
    <property type="molecule type" value="Genomic_DNA"/>
</dbReference>
<feature type="non-terminal residue" evidence="1">
    <location>
        <position position="1"/>
    </location>
</feature>
<gene>
    <name evidence="1" type="ORF">PHYSODRAFT_483182</name>
</gene>
<evidence type="ECO:0000313" key="1">
    <source>
        <dbReference type="EMBL" id="EGZ24506.1"/>
    </source>
</evidence>
<dbReference type="Proteomes" id="UP000002640">
    <property type="component" value="Unassembled WGS sequence"/>
</dbReference>
<proteinExistence type="predicted"/>
<sequence length="211" mass="24294">EELDDSVNGFTWSDSITVTPDERRECMEYVKEHLASAFVRDGKQRFFLEDTADKENLLSVDDTYRMDFALTGTADMVIVDRVAHQYHEEFAGLHFVIEVKKDIASNLERLRRETLLELIAADLKSDKRRAPIGLLTDLNETWYFLWFTANSRIATLSLQCPGDGFQFITEVLNEDASPSSDGVYWVRSRFVNETSALKRRRLADLITETIL</sequence>
<dbReference type="RefSeq" id="XP_009519794.1">
    <property type="nucleotide sequence ID" value="XM_009521499.1"/>
</dbReference>
<dbReference type="GeneID" id="20655592"/>
<accession>G4YXL7</accession>
<dbReference type="AlphaFoldDB" id="G4YXL7"/>
<dbReference type="InParanoid" id="G4YXL7"/>
<organism evidence="1 2">
    <name type="scientific">Phytophthora sojae (strain P6497)</name>
    <name type="common">Soybean stem and root rot agent</name>
    <name type="synonym">Phytophthora megasperma f. sp. glycines</name>
    <dbReference type="NCBI Taxonomy" id="1094619"/>
    <lineage>
        <taxon>Eukaryota</taxon>
        <taxon>Sar</taxon>
        <taxon>Stramenopiles</taxon>
        <taxon>Oomycota</taxon>
        <taxon>Peronosporomycetes</taxon>
        <taxon>Peronosporales</taxon>
        <taxon>Peronosporaceae</taxon>
        <taxon>Phytophthora</taxon>
    </lineage>
</organism>
<evidence type="ECO:0000313" key="2">
    <source>
        <dbReference type="Proteomes" id="UP000002640"/>
    </source>
</evidence>
<reference evidence="1 2" key="1">
    <citation type="journal article" date="2006" name="Science">
        <title>Phytophthora genome sequences uncover evolutionary origins and mechanisms of pathogenesis.</title>
        <authorList>
            <person name="Tyler B.M."/>
            <person name="Tripathy S."/>
            <person name="Zhang X."/>
            <person name="Dehal P."/>
            <person name="Jiang R.H."/>
            <person name="Aerts A."/>
            <person name="Arredondo F.D."/>
            <person name="Baxter L."/>
            <person name="Bensasson D."/>
            <person name="Beynon J.L."/>
            <person name="Chapman J."/>
            <person name="Damasceno C.M."/>
            <person name="Dorrance A.E."/>
            <person name="Dou D."/>
            <person name="Dickerman A.W."/>
            <person name="Dubchak I.L."/>
            <person name="Garbelotto M."/>
            <person name="Gijzen M."/>
            <person name="Gordon S.G."/>
            <person name="Govers F."/>
            <person name="Grunwald N.J."/>
            <person name="Huang W."/>
            <person name="Ivors K.L."/>
            <person name="Jones R.W."/>
            <person name="Kamoun S."/>
            <person name="Krampis K."/>
            <person name="Lamour K.H."/>
            <person name="Lee M.K."/>
            <person name="McDonald W.H."/>
            <person name="Medina M."/>
            <person name="Meijer H.J."/>
            <person name="Nordberg E.K."/>
            <person name="Maclean D.J."/>
            <person name="Ospina-Giraldo M.D."/>
            <person name="Morris P.F."/>
            <person name="Phuntumart V."/>
            <person name="Putnam N.H."/>
            <person name="Rash S."/>
            <person name="Rose J.K."/>
            <person name="Sakihama Y."/>
            <person name="Salamov A.A."/>
            <person name="Savidor A."/>
            <person name="Scheuring C.F."/>
            <person name="Smith B.M."/>
            <person name="Sobral B.W."/>
            <person name="Terry A."/>
            <person name="Torto-Alalibo T.A."/>
            <person name="Win J."/>
            <person name="Xu Z."/>
            <person name="Zhang H."/>
            <person name="Grigoriev I.V."/>
            <person name="Rokhsar D.S."/>
            <person name="Boore J.L."/>
        </authorList>
    </citation>
    <scope>NUCLEOTIDE SEQUENCE [LARGE SCALE GENOMIC DNA]</scope>
    <source>
        <strain evidence="1 2">P6497</strain>
    </source>
</reference>
<name>G4YXL7_PHYSP</name>